<feature type="signal peptide" evidence="12">
    <location>
        <begin position="1"/>
        <end position="28"/>
    </location>
</feature>
<proteinExistence type="inferred from homology"/>
<evidence type="ECO:0000256" key="1">
    <source>
        <dbReference type="ARBA" id="ARBA00004138"/>
    </source>
</evidence>
<keyword evidence="7 10" id="KW-0720">Serine protease</keyword>
<evidence type="ECO:0000313" key="14">
    <source>
        <dbReference type="EMBL" id="AXJ00395.1"/>
    </source>
</evidence>
<dbReference type="InterPro" id="IPR023828">
    <property type="entry name" value="Peptidase_S8_Ser-AS"/>
</dbReference>
<evidence type="ECO:0000256" key="12">
    <source>
        <dbReference type="SAM" id="SignalP"/>
    </source>
</evidence>
<sequence length="1659" mass="176557">MISKSIRFKVLILSALAFLLMIPAGLQAQEEIKWHEGYIKIKLAPQANDLLQRTSLADNPQLTGIEAVDALHQQFNVLSMEQVFVTDPRFAERHRRHGLDRWFRIQFDASASEDQVISSYSALPEIEVAEKIYVRHLIADPVSSQELFESIQNFDDPRLDEQWHYNNTGQTGGNPGSDISLFQAWGLETGNSDVIVKVMDSGIDLNHPDLEETFWDNPVPGPENGFDGDVHGWNFVNNTPDIQDQNNHGTHVSGTIAARNNNGVGVAGIAGGDENGPGVKIMTARVFSGAGDTPGGFPQGFVYGADNGAAISNNSWGGGGFSQVLNDAIDYFIENAGFDADGNPWGPVQGGLVFFAAGNNGSSSPSQPIASNPDVIAVASTNHNDQKAWYSQFGTWIDISAPGGETNSAANQGVLSTTRNNGYAFFQGTSMASPHATGVAALVASRFPGSTADEIYGRILFTVDDIEDALAPTHQGLMGAGRINAFRALEEDDGVPPATVTDLTSVGMPAENFVTLSWTAPGSSGDEGQAFLYDLRISQSPITADNFENADELEIGRPAAAGATEMVDVTDLSPQTTYYFALKARDLFGNFSDISNVIEVTTDGSPAIALSATQFSSEIAVGDTEEQTLVITNTGEGLLTYTFPSFLQNTALTNENGALLKTQAAFNPTAADLRQAAQRLIIAQHDSGQLTRPNSYQRSVIEAVQQLRASEVSQPAAAPADASVIIEFEALSASGGEFFNVTDEGYSGELTAVRGDFVLNSGPGALWASDFAVLLTTEEEINSSTVVLQVGGFSDFGPSGTRIPWGVGNSGPGTPVNTTITLPTPLEMDDLYVWIGNGWATGGLGEWEGLVELIGASDSPGFVSSISPAAGSIPVGGSTEVTITFDATEIVAGVYESSTRLLSNDLSNPLTMIDFFLQTEGGEPVLEASEEELAYGNLFRNESSTLSFTLTNTGTALANVGEIIISDDAYVSSNAGDFLLAPGQVAAFDVTFTPTEVRDYDATLTIPNNTEVGDLVITLSGAGTEVPELILNPDQVSATLTSGATAERSIMIENEGDGPLEFAFPAFAAERILNGETGAHSILTKSLAAPLTEAELEQVRERAALRDGALSERSSDAVRQTGSSAGLSNETAFTVEFDNFTASGGEFTLIHEGLQGELTAVDPDFVIESSQGNTWANDLAFLFTSSEELSSEAIVLQVGGLTNYGPTPRVPWVGGASSSPGTPVTEAITIPTPLDVEGLYLWIGHGWTPGGSSSWSGSVDFIGISDRDPFISSVSPASGTVEAGESLEVFFTFDATDYDEGEYVRELALISNDPQQTEAIVTATMTVTEADMPVLVVEPEEVSLTIEQGQDAVFEFTLSNEGSAMLEFSLSAALTDGETADEDELFSFDPETGIIPEGLSSTISATAALAEMMPGTYNAEVFIANNSANELVVLPVTIVIEPASNEITFRVDMSVQAAEGVYRPDLGDEVHVRGSFNNWEAHEGTQLAEEADGMYMIEHTVEGMPGAEHEYKFYILAGDGRELPNGGWEDMVGPGDNGNRVLVMTGEDMELESVFFNNEAPDTSTEPELDMPVAFALNQNYPNPFNPTTNITYALPEAAEVRLEVFNLQGQRVAVLVSGQQNAGHHTVTFDASRLASGMYLYRLQAGSFVNTQKMMLLK</sequence>
<evidence type="ECO:0000259" key="13">
    <source>
        <dbReference type="PROSITE" id="PS50853"/>
    </source>
</evidence>
<dbReference type="PROSITE" id="PS51892">
    <property type="entry name" value="SUBTILASE"/>
    <property type="match status" value="1"/>
</dbReference>
<feature type="chain" id="PRO_5016946974" evidence="12">
    <location>
        <begin position="29"/>
        <end position="1659"/>
    </location>
</feature>
<dbReference type="PANTHER" id="PTHR43806">
    <property type="entry name" value="PEPTIDASE S8"/>
    <property type="match status" value="1"/>
</dbReference>
<dbReference type="EMBL" id="CP027806">
    <property type="protein sequence ID" value="AXJ00395.1"/>
    <property type="molecule type" value="Genomic_DNA"/>
</dbReference>
<dbReference type="NCBIfam" id="TIGR04183">
    <property type="entry name" value="Por_Secre_tail"/>
    <property type="match status" value="1"/>
</dbReference>
<dbReference type="Proteomes" id="UP000254808">
    <property type="component" value="Chromosome"/>
</dbReference>
<dbReference type="PROSITE" id="PS00136">
    <property type="entry name" value="SUBTILASE_ASP"/>
    <property type="match status" value="1"/>
</dbReference>
<dbReference type="Pfam" id="PF18962">
    <property type="entry name" value="Por_Secre_tail"/>
    <property type="match status" value="1"/>
</dbReference>
<keyword evidence="4" id="KW-0963">Cytoplasm</keyword>
<feature type="domain" description="Fibronectin type-III" evidence="13">
    <location>
        <begin position="496"/>
        <end position="605"/>
    </location>
</feature>
<dbReference type="Gene3D" id="2.60.40.10">
    <property type="entry name" value="Immunoglobulins"/>
    <property type="match status" value="6"/>
</dbReference>
<dbReference type="PRINTS" id="PR00723">
    <property type="entry name" value="SUBTILISIN"/>
</dbReference>
<evidence type="ECO:0000256" key="10">
    <source>
        <dbReference type="PROSITE-ProRule" id="PRU01240"/>
    </source>
</evidence>
<evidence type="ECO:0000256" key="2">
    <source>
        <dbReference type="ARBA" id="ARBA00004496"/>
    </source>
</evidence>
<dbReference type="PROSITE" id="PS00137">
    <property type="entry name" value="SUBTILASE_HIS"/>
    <property type="match status" value="1"/>
</dbReference>
<protein>
    <submittedName>
        <fullName evidence="14">Por secretion system C-terminal sorting domain-containing protein</fullName>
    </submittedName>
</protein>
<comment type="similarity">
    <text evidence="3 10 11">Belongs to the peptidase S8 family.</text>
</comment>
<keyword evidence="9" id="KW-0966">Cell projection</keyword>
<keyword evidence="5 10" id="KW-0645">Protease</keyword>
<dbReference type="Pfam" id="PF00082">
    <property type="entry name" value="Peptidase_S8"/>
    <property type="match status" value="1"/>
</dbReference>
<dbReference type="SUPFAM" id="SSF52743">
    <property type="entry name" value="Subtilisin-like"/>
    <property type="match status" value="1"/>
</dbReference>
<keyword evidence="6 10" id="KW-0378">Hydrolase</keyword>
<feature type="active site" description="Charge relay system" evidence="10">
    <location>
        <position position="200"/>
    </location>
</feature>
<evidence type="ECO:0000256" key="9">
    <source>
        <dbReference type="ARBA" id="ARBA00023273"/>
    </source>
</evidence>
<dbReference type="SUPFAM" id="SSF49265">
    <property type="entry name" value="Fibronectin type III"/>
    <property type="match status" value="1"/>
</dbReference>
<evidence type="ECO:0000256" key="11">
    <source>
        <dbReference type="RuleBase" id="RU003355"/>
    </source>
</evidence>
<evidence type="ECO:0000256" key="5">
    <source>
        <dbReference type="ARBA" id="ARBA00022670"/>
    </source>
</evidence>
<dbReference type="Gene3D" id="2.60.40.4070">
    <property type="match status" value="1"/>
</dbReference>
<evidence type="ECO:0000256" key="4">
    <source>
        <dbReference type="ARBA" id="ARBA00022490"/>
    </source>
</evidence>
<reference evidence="14 15" key="1">
    <citation type="submission" date="2018-03" db="EMBL/GenBank/DDBJ databases">
        <title>Phenotypic and genomic properties of Cyclonatronum proteinivorum gen. nov., sp. nov., a haloalkaliphilic bacteroidete from soda lakes possessing Na+-translocating rhodopsin.</title>
        <authorList>
            <person name="Toshchakov S.V."/>
            <person name="Korzhenkov A."/>
            <person name="Samarov N.I."/>
            <person name="Kublanov I.V."/>
            <person name="Muntyan M.S."/>
            <person name="Sorokin D.Y."/>
        </authorList>
    </citation>
    <scope>NUCLEOTIDE SEQUENCE [LARGE SCALE GENOMIC DNA]</scope>
    <source>
        <strain evidence="14 15">Omega</strain>
    </source>
</reference>
<dbReference type="Gene3D" id="3.40.50.200">
    <property type="entry name" value="Peptidase S8/S53 domain"/>
    <property type="match status" value="1"/>
</dbReference>
<dbReference type="PROSITE" id="PS50853">
    <property type="entry name" value="FN3"/>
    <property type="match status" value="1"/>
</dbReference>
<dbReference type="CDD" id="cd00063">
    <property type="entry name" value="FN3"/>
    <property type="match status" value="1"/>
</dbReference>
<dbReference type="GO" id="GO:0006508">
    <property type="term" value="P:proteolysis"/>
    <property type="evidence" value="ECO:0007669"/>
    <property type="project" value="UniProtKB-KW"/>
</dbReference>
<dbReference type="InterPro" id="IPR050131">
    <property type="entry name" value="Peptidase_S8_subtilisin-like"/>
</dbReference>
<dbReference type="InterPro" id="IPR003961">
    <property type="entry name" value="FN3_dom"/>
</dbReference>
<dbReference type="InterPro" id="IPR013783">
    <property type="entry name" value="Ig-like_fold"/>
</dbReference>
<feature type="active site" description="Charge relay system" evidence="10">
    <location>
        <position position="248"/>
    </location>
</feature>
<evidence type="ECO:0000256" key="7">
    <source>
        <dbReference type="ARBA" id="ARBA00022825"/>
    </source>
</evidence>
<dbReference type="InterPro" id="IPR053879">
    <property type="entry name" value="HYDIN_VesB_CFA65-like_Ig"/>
</dbReference>
<dbReference type="Pfam" id="PF22544">
    <property type="entry name" value="HYDIN_VesB_CFA65-like_Ig"/>
    <property type="match status" value="1"/>
</dbReference>
<feature type="active site" description="Charge relay system" evidence="10">
    <location>
        <position position="430"/>
    </location>
</feature>
<dbReference type="PANTHER" id="PTHR43806:SF11">
    <property type="entry name" value="CEREVISIN-RELATED"/>
    <property type="match status" value="1"/>
</dbReference>
<dbReference type="SMART" id="SM00060">
    <property type="entry name" value="FN3"/>
    <property type="match status" value="1"/>
</dbReference>
<evidence type="ECO:0000256" key="3">
    <source>
        <dbReference type="ARBA" id="ARBA00011073"/>
    </source>
</evidence>
<organism evidence="14 15">
    <name type="scientific">Cyclonatronum proteinivorum</name>
    <dbReference type="NCBI Taxonomy" id="1457365"/>
    <lineage>
        <taxon>Bacteria</taxon>
        <taxon>Pseudomonadati</taxon>
        <taxon>Balneolota</taxon>
        <taxon>Balneolia</taxon>
        <taxon>Balneolales</taxon>
        <taxon>Cyclonatronaceae</taxon>
        <taxon>Cyclonatronum</taxon>
    </lineage>
</organism>
<dbReference type="InterPro" id="IPR014756">
    <property type="entry name" value="Ig_E-set"/>
</dbReference>
<dbReference type="InterPro" id="IPR036116">
    <property type="entry name" value="FN3_sf"/>
</dbReference>
<evidence type="ECO:0000256" key="6">
    <source>
        <dbReference type="ARBA" id="ARBA00022801"/>
    </source>
</evidence>
<dbReference type="NCBIfam" id="NF012200">
    <property type="entry name" value="choice_anch_D"/>
    <property type="match status" value="1"/>
</dbReference>
<dbReference type="KEGG" id="cprv:CYPRO_1130"/>
<dbReference type="InterPro" id="IPR026444">
    <property type="entry name" value="Secre_tail"/>
</dbReference>
<dbReference type="InterPro" id="IPR000209">
    <property type="entry name" value="Peptidase_S8/S53_dom"/>
</dbReference>
<gene>
    <name evidence="14" type="ORF">CYPRO_1130</name>
</gene>
<name>A0A345UIU3_9BACT</name>
<dbReference type="InterPro" id="IPR023827">
    <property type="entry name" value="Peptidase_S8_Asp-AS"/>
</dbReference>
<dbReference type="InterPro" id="IPR022398">
    <property type="entry name" value="Peptidase_S8_His-AS"/>
</dbReference>
<dbReference type="PROSITE" id="PS00138">
    <property type="entry name" value="SUBTILASE_SER"/>
    <property type="match status" value="1"/>
</dbReference>
<evidence type="ECO:0000256" key="8">
    <source>
        <dbReference type="ARBA" id="ARBA00023069"/>
    </source>
</evidence>
<accession>A0A345UIU3</accession>
<evidence type="ECO:0000313" key="15">
    <source>
        <dbReference type="Proteomes" id="UP000254808"/>
    </source>
</evidence>
<dbReference type="InterPro" id="IPR015500">
    <property type="entry name" value="Peptidase_S8_subtilisin-rel"/>
</dbReference>
<dbReference type="InterPro" id="IPR036852">
    <property type="entry name" value="Peptidase_S8/S53_dom_sf"/>
</dbReference>
<keyword evidence="8" id="KW-0969">Cilium</keyword>
<comment type="subcellular location">
    <subcellularLocation>
        <location evidence="1">Cell projection</location>
        <location evidence="1">Cilium</location>
    </subcellularLocation>
    <subcellularLocation>
        <location evidence="2">Cytoplasm</location>
    </subcellularLocation>
</comment>
<keyword evidence="12" id="KW-0732">Signal</keyword>
<dbReference type="GO" id="GO:0004252">
    <property type="term" value="F:serine-type endopeptidase activity"/>
    <property type="evidence" value="ECO:0007669"/>
    <property type="project" value="UniProtKB-UniRule"/>
</dbReference>
<dbReference type="SUPFAM" id="SSF81296">
    <property type="entry name" value="E set domains"/>
    <property type="match status" value="1"/>
</dbReference>
<keyword evidence="15" id="KW-1185">Reference proteome</keyword>
<dbReference type="GO" id="GO:0005737">
    <property type="term" value="C:cytoplasm"/>
    <property type="evidence" value="ECO:0007669"/>
    <property type="project" value="UniProtKB-SubCell"/>
</dbReference>